<dbReference type="STRING" id="1178515.SY83_21710"/>
<evidence type="ECO:0000256" key="2">
    <source>
        <dbReference type="ARBA" id="ARBA00024200"/>
    </source>
</evidence>
<keyword evidence="1" id="KW-0547">Nucleotide-binding</keyword>
<accession>A0A172TNJ4</accession>
<evidence type="ECO:0000256" key="3">
    <source>
        <dbReference type="ARBA" id="ARBA00024247"/>
    </source>
</evidence>
<dbReference type="Gene3D" id="3.10.20.30">
    <property type="match status" value="1"/>
</dbReference>
<dbReference type="Proteomes" id="UP000076927">
    <property type="component" value="Chromosome"/>
</dbReference>
<dbReference type="AlphaFoldDB" id="A0A172TNJ4"/>
<dbReference type="PANTHER" id="PTHR33359">
    <property type="entry name" value="MOLYBDOPTERIN SYNTHASE SULFUR CARRIER SUBUNIT"/>
    <property type="match status" value="1"/>
</dbReference>
<organism evidence="4 5">
    <name type="scientific">Paenibacillus swuensis</name>
    <dbReference type="NCBI Taxonomy" id="1178515"/>
    <lineage>
        <taxon>Bacteria</taxon>
        <taxon>Bacillati</taxon>
        <taxon>Bacillota</taxon>
        <taxon>Bacilli</taxon>
        <taxon>Bacillales</taxon>
        <taxon>Paenibacillaceae</taxon>
        <taxon>Paenibacillus</taxon>
    </lineage>
</organism>
<gene>
    <name evidence="4" type="ORF">SY83_21710</name>
</gene>
<dbReference type="InterPro" id="IPR044672">
    <property type="entry name" value="MOCS2A"/>
</dbReference>
<dbReference type="CDD" id="cd00754">
    <property type="entry name" value="Ubl_MoaD"/>
    <property type="match status" value="1"/>
</dbReference>
<sequence length="84" mass="9004">MQLRIQLFAGLTEQIGASTIDVSITDRDTELTSAGLMRLLSQKYPQAASLLASSFVAVNQAYADQEQRIHEGDEIAVIPPVSGG</sequence>
<protein>
    <recommendedName>
        <fullName evidence="3">Molybdopterin synthase sulfur carrier subunit</fullName>
    </recommendedName>
</protein>
<dbReference type="EMBL" id="CP011388">
    <property type="protein sequence ID" value="ANE48464.1"/>
    <property type="molecule type" value="Genomic_DNA"/>
</dbReference>
<dbReference type="GO" id="GO:0000166">
    <property type="term" value="F:nucleotide binding"/>
    <property type="evidence" value="ECO:0007669"/>
    <property type="project" value="UniProtKB-KW"/>
</dbReference>
<dbReference type="OrthoDB" id="9801945at2"/>
<keyword evidence="5" id="KW-1185">Reference proteome</keyword>
<dbReference type="KEGG" id="pswu:SY83_21710"/>
<proteinExistence type="inferred from homology"/>
<evidence type="ECO:0000256" key="1">
    <source>
        <dbReference type="ARBA" id="ARBA00022741"/>
    </source>
</evidence>
<dbReference type="InterPro" id="IPR016155">
    <property type="entry name" value="Mopterin_synth/thiamin_S_b"/>
</dbReference>
<dbReference type="GO" id="GO:0006777">
    <property type="term" value="P:Mo-molybdopterin cofactor biosynthetic process"/>
    <property type="evidence" value="ECO:0007669"/>
    <property type="project" value="InterPro"/>
</dbReference>
<dbReference type="InterPro" id="IPR012675">
    <property type="entry name" value="Beta-grasp_dom_sf"/>
</dbReference>
<dbReference type="PANTHER" id="PTHR33359:SF1">
    <property type="entry name" value="MOLYBDOPTERIN SYNTHASE SULFUR CARRIER SUBUNIT"/>
    <property type="match status" value="1"/>
</dbReference>
<dbReference type="PATRIC" id="fig|1178515.4.peg.4401"/>
<comment type="similarity">
    <text evidence="2">Belongs to the MoaD family.</text>
</comment>
<dbReference type="Pfam" id="PF02597">
    <property type="entry name" value="ThiS"/>
    <property type="match status" value="1"/>
</dbReference>
<name>A0A172TNJ4_9BACL</name>
<evidence type="ECO:0000313" key="4">
    <source>
        <dbReference type="EMBL" id="ANE48464.1"/>
    </source>
</evidence>
<dbReference type="UniPathway" id="UPA00344"/>
<dbReference type="GO" id="GO:1990133">
    <property type="term" value="C:molybdopterin adenylyltransferase complex"/>
    <property type="evidence" value="ECO:0007669"/>
    <property type="project" value="TreeGrafter"/>
</dbReference>
<reference evidence="4 5" key="1">
    <citation type="submission" date="2015-01" db="EMBL/GenBank/DDBJ databases">
        <title>Paenibacillus swuensis/DY6/whole genome sequencing.</title>
        <authorList>
            <person name="Kim M.K."/>
            <person name="Srinivasan S."/>
            <person name="Lee J.-J."/>
        </authorList>
    </citation>
    <scope>NUCLEOTIDE SEQUENCE [LARGE SCALE GENOMIC DNA]</scope>
    <source>
        <strain evidence="4 5">DY6</strain>
    </source>
</reference>
<evidence type="ECO:0000313" key="5">
    <source>
        <dbReference type="Proteomes" id="UP000076927"/>
    </source>
</evidence>
<dbReference type="InterPro" id="IPR003749">
    <property type="entry name" value="ThiS/MoaD-like"/>
</dbReference>
<dbReference type="SUPFAM" id="SSF54285">
    <property type="entry name" value="MoaD/ThiS"/>
    <property type="match status" value="1"/>
</dbReference>